<evidence type="ECO:0000259" key="2">
    <source>
        <dbReference type="PROSITE" id="PS51832"/>
    </source>
</evidence>
<dbReference type="PROSITE" id="PS51832">
    <property type="entry name" value="HD_GYP"/>
    <property type="match status" value="1"/>
</dbReference>
<dbReference type="SUPFAM" id="SSF109604">
    <property type="entry name" value="HD-domain/PDEase-like"/>
    <property type="match status" value="1"/>
</dbReference>
<name>A0A4Y8PS98_9BACL</name>
<dbReference type="PANTHER" id="PTHR43155:SF2">
    <property type="entry name" value="CYCLIC DI-GMP PHOSPHODIESTERASE PA4108"/>
    <property type="match status" value="1"/>
</dbReference>
<dbReference type="PANTHER" id="PTHR43155">
    <property type="entry name" value="CYCLIC DI-GMP PHOSPHODIESTERASE PA4108-RELATED"/>
    <property type="match status" value="1"/>
</dbReference>
<sequence>MEKTHFFKNVLSSDSIAESLEHLRGFSKSFLGSEQICVLLWNKKHGSDQVDVYHTNLSDAELTRLKRIALHTDLFATIPEGGNLVSAISPEFADSSFQSVFAFRLLGDTCSGVLAFCFEELVQPPEDALEVCNLIRLHMEHLIEKIHFRRQLLQLKTYENLVNTLRIKDAFTVNHCYNVSFYSALLGNRLGLPFPIMEQLKISSLLHDIGKLAIPDSILLKPGKLTNEEFQVIKKHPVLGYELLKEYPDVEPMLPVVRWHHERMDGLGYPDGLTGDQIPLQVRIVSLADAFDAMTSTRVYRSSLSIEEVKEQMLMHAGTQFDETLIHAFMDVLNEQKKMKLLQSFE</sequence>
<organism evidence="3 4">
    <name type="scientific">Paenibacillus athensensis</name>
    <dbReference type="NCBI Taxonomy" id="1967502"/>
    <lineage>
        <taxon>Bacteria</taxon>
        <taxon>Bacillati</taxon>
        <taxon>Bacillota</taxon>
        <taxon>Bacilli</taxon>
        <taxon>Bacillales</taxon>
        <taxon>Paenibacillaceae</taxon>
        <taxon>Paenibacillus</taxon>
    </lineage>
</organism>
<evidence type="ECO:0000313" key="3">
    <source>
        <dbReference type="EMBL" id="TFE83483.1"/>
    </source>
</evidence>
<feature type="domain" description="HD-GYP" evidence="2">
    <location>
        <begin position="150"/>
        <end position="345"/>
    </location>
</feature>
<dbReference type="CDD" id="cd00077">
    <property type="entry name" value="HDc"/>
    <property type="match status" value="1"/>
</dbReference>
<evidence type="ECO:0000259" key="1">
    <source>
        <dbReference type="PROSITE" id="PS51831"/>
    </source>
</evidence>
<evidence type="ECO:0000313" key="4">
    <source>
        <dbReference type="Proteomes" id="UP000298246"/>
    </source>
</evidence>
<dbReference type="PROSITE" id="PS51831">
    <property type="entry name" value="HD"/>
    <property type="match status" value="1"/>
</dbReference>
<dbReference type="EMBL" id="MYFO01000048">
    <property type="protein sequence ID" value="TFE83483.1"/>
    <property type="molecule type" value="Genomic_DNA"/>
</dbReference>
<proteinExistence type="predicted"/>
<dbReference type="SMART" id="SM00471">
    <property type="entry name" value="HDc"/>
    <property type="match status" value="1"/>
</dbReference>
<dbReference type="Proteomes" id="UP000298246">
    <property type="component" value="Unassembled WGS sequence"/>
</dbReference>
<accession>A0A4Y8PS98</accession>
<dbReference type="InterPro" id="IPR037522">
    <property type="entry name" value="HD_GYP_dom"/>
</dbReference>
<dbReference type="Gene3D" id="1.10.3210.10">
    <property type="entry name" value="Hypothetical protein af1432"/>
    <property type="match status" value="1"/>
</dbReference>
<dbReference type="OrthoDB" id="9759601at2"/>
<gene>
    <name evidence="3" type="ORF">B5M42_22790</name>
</gene>
<dbReference type="InterPro" id="IPR006674">
    <property type="entry name" value="HD_domain"/>
</dbReference>
<dbReference type="AlphaFoldDB" id="A0A4Y8PS98"/>
<dbReference type="Pfam" id="PF13487">
    <property type="entry name" value="HD_5"/>
    <property type="match status" value="1"/>
</dbReference>
<feature type="domain" description="HD" evidence="1">
    <location>
        <begin position="172"/>
        <end position="294"/>
    </location>
</feature>
<comment type="caution">
    <text evidence="3">The sequence shown here is derived from an EMBL/GenBank/DDBJ whole genome shotgun (WGS) entry which is preliminary data.</text>
</comment>
<protein>
    <submittedName>
        <fullName evidence="3">Uncharacterized protein</fullName>
    </submittedName>
</protein>
<reference evidence="3 4" key="1">
    <citation type="submission" date="2017-03" db="EMBL/GenBank/DDBJ databases">
        <title>Isolation of Levoglucosan Utilizing Bacteria.</title>
        <authorList>
            <person name="Arya A.S."/>
        </authorList>
    </citation>
    <scope>NUCLEOTIDE SEQUENCE [LARGE SCALE GENOMIC DNA]</scope>
    <source>
        <strain evidence="3 4">MEC069</strain>
    </source>
</reference>
<dbReference type="RefSeq" id="WP_134757126.1">
    <property type="nucleotide sequence ID" value="NZ_MYFO02000002.1"/>
</dbReference>
<keyword evidence="4" id="KW-1185">Reference proteome</keyword>
<dbReference type="InterPro" id="IPR003607">
    <property type="entry name" value="HD/PDEase_dom"/>
</dbReference>